<keyword evidence="14" id="KW-0539">Nucleus</keyword>
<evidence type="ECO:0000256" key="4">
    <source>
        <dbReference type="ARBA" id="ARBA00010731"/>
    </source>
</evidence>
<dbReference type="PANTHER" id="PTHR28200:SF1">
    <property type="entry name" value="DASH COMPLEX SUBUNIT ASK1"/>
    <property type="match status" value="1"/>
</dbReference>
<evidence type="ECO:0000256" key="9">
    <source>
        <dbReference type="ARBA" id="ARBA00022701"/>
    </source>
</evidence>
<keyword evidence="7" id="KW-0963">Cytoplasm</keyword>
<evidence type="ECO:0000313" key="19">
    <source>
        <dbReference type="Proteomes" id="UP001313282"/>
    </source>
</evidence>
<dbReference type="GO" id="GO:0044732">
    <property type="term" value="C:mitotic spindle pole body"/>
    <property type="evidence" value="ECO:0007669"/>
    <property type="project" value="TreeGrafter"/>
</dbReference>
<dbReference type="GO" id="GO:0005874">
    <property type="term" value="C:microtubule"/>
    <property type="evidence" value="ECO:0007669"/>
    <property type="project" value="UniProtKB-KW"/>
</dbReference>
<evidence type="ECO:0000256" key="8">
    <source>
        <dbReference type="ARBA" id="ARBA00022618"/>
    </source>
</evidence>
<dbReference type="PANTHER" id="PTHR28200">
    <property type="entry name" value="DASH COMPLEX SUBUNIT ASK1"/>
    <property type="match status" value="1"/>
</dbReference>
<comment type="subcellular location">
    <subcellularLocation>
        <location evidence="3">Chromosome</location>
        <location evidence="3">Centromere</location>
        <location evidence="3">Kinetochore</location>
    </subcellularLocation>
    <subcellularLocation>
        <location evidence="2">Cytoplasm</location>
        <location evidence="2">Cytoskeleton</location>
        <location evidence="2">Spindle</location>
    </subcellularLocation>
    <subcellularLocation>
        <location evidence="1">Nucleus</location>
    </subcellularLocation>
</comment>
<feature type="compositionally biased region" description="Polar residues" evidence="17">
    <location>
        <begin position="108"/>
        <end position="118"/>
    </location>
</feature>
<proteinExistence type="inferred from homology"/>
<keyword evidence="11" id="KW-0159">Chromosome partition</keyword>
<evidence type="ECO:0000256" key="7">
    <source>
        <dbReference type="ARBA" id="ARBA00022490"/>
    </source>
</evidence>
<evidence type="ECO:0000256" key="16">
    <source>
        <dbReference type="ARBA" id="ARBA00023328"/>
    </source>
</evidence>
<evidence type="ECO:0000256" key="11">
    <source>
        <dbReference type="ARBA" id="ARBA00022829"/>
    </source>
</evidence>
<keyword evidence="6" id="KW-0158">Chromosome</keyword>
<keyword evidence="8" id="KW-0132">Cell division</keyword>
<feature type="compositionally biased region" description="Polar residues" evidence="17">
    <location>
        <begin position="495"/>
        <end position="506"/>
    </location>
</feature>
<evidence type="ECO:0000256" key="3">
    <source>
        <dbReference type="ARBA" id="ARBA00004629"/>
    </source>
</evidence>
<organism evidence="18 19">
    <name type="scientific">Orbilia javanica</name>
    <dbReference type="NCBI Taxonomy" id="47235"/>
    <lineage>
        <taxon>Eukaryota</taxon>
        <taxon>Fungi</taxon>
        <taxon>Dikarya</taxon>
        <taxon>Ascomycota</taxon>
        <taxon>Pezizomycotina</taxon>
        <taxon>Orbiliomycetes</taxon>
        <taxon>Orbiliales</taxon>
        <taxon>Orbiliaceae</taxon>
        <taxon>Orbilia</taxon>
    </lineage>
</organism>
<feature type="compositionally biased region" description="Acidic residues" evidence="17">
    <location>
        <begin position="161"/>
        <end position="178"/>
    </location>
</feature>
<name>A0AAN8NQK0_9PEZI</name>
<feature type="compositionally biased region" description="Low complexity" evidence="17">
    <location>
        <begin position="218"/>
        <end position="228"/>
    </location>
</feature>
<keyword evidence="15" id="KW-0131">Cell cycle</keyword>
<evidence type="ECO:0000256" key="2">
    <source>
        <dbReference type="ARBA" id="ARBA00004186"/>
    </source>
</evidence>
<comment type="similarity">
    <text evidence="4">Belongs to the DASH complex ASK1 family.</text>
</comment>
<evidence type="ECO:0000256" key="13">
    <source>
        <dbReference type="ARBA" id="ARBA00023212"/>
    </source>
</evidence>
<keyword evidence="10" id="KW-0498">Mitosis</keyword>
<protein>
    <recommendedName>
        <fullName evidence="5">DASH complex subunit ASK1</fullName>
    </recommendedName>
</protein>
<dbReference type="GO" id="GO:0051301">
    <property type="term" value="P:cell division"/>
    <property type="evidence" value="ECO:0007669"/>
    <property type="project" value="UniProtKB-KW"/>
</dbReference>
<evidence type="ECO:0000313" key="18">
    <source>
        <dbReference type="EMBL" id="KAK6336742.1"/>
    </source>
</evidence>
<evidence type="ECO:0000256" key="17">
    <source>
        <dbReference type="SAM" id="MobiDB-lite"/>
    </source>
</evidence>
<feature type="compositionally biased region" description="Basic and acidic residues" evidence="17">
    <location>
        <begin position="511"/>
        <end position="522"/>
    </location>
</feature>
<keyword evidence="19" id="KW-1185">Reference proteome</keyword>
<evidence type="ECO:0000256" key="5">
    <source>
        <dbReference type="ARBA" id="ARBA00014520"/>
    </source>
</evidence>
<feature type="region of interest" description="Disordered" evidence="17">
    <location>
        <begin position="490"/>
        <end position="522"/>
    </location>
</feature>
<feature type="compositionally biased region" description="Basic and acidic residues" evidence="17">
    <location>
        <begin position="145"/>
        <end position="159"/>
    </location>
</feature>
<evidence type="ECO:0000256" key="14">
    <source>
        <dbReference type="ARBA" id="ARBA00023242"/>
    </source>
</evidence>
<keyword evidence="12" id="KW-0995">Kinetochore</keyword>
<dbReference type="GO" id="GO:0008608">
    <property type="term" value="P:attachment of spindle microtubules to kinetochore"/>
    <property type="evidence" value="ECO:0007669"/>
    <property type="project" value="InterPro"/>
</dbReference>
<accession>A0AAN8NQK0</accession>
<keyword evidence="9" id="KW-0493">Microtubule</keyword>
<dbReference type="GO" id="GO:0042729">
    <property type="term" value="C:DASH complex"/>
    <property type="evidence" value="ECO:0007669"/>
    <property type="project" value="InterPro"/>
</dbReference>
<keyword evidence="13" id="KW-0206">Cytoskeleton</keyword>
<evidence type="ECO:0000256" key="1">
    <source>
        <dbReference type="ARBA" id="ARBA00004123"/>
    </source>
</evidence>
<dbReference type="GO" id="GO:0072686">
    <property type="term" value="C:mitotic spindle"/>
    <property type="evidence" value="ECO:0007669"/>
    <property type="project" value="InterPro"/>
</dbReference>
<feature type="region of interest" description="Disordered" evidence="17">
    <location>
        <begin position="1"/>
        <end position="22"/>
    </location>
</feature>
<sequence length="522" mass="58759">MSRPFSGILQPGGSMGANPAAPRQLSLTEELERLEQSITLTMQEIDRNFSQCHRIITHSIMPIVDKYAEHSRDVCNNISFWKSFFEDSAEIALGGYGQQEAVPAGGMSPQNETTAYEESQTHGGEEEEGRTEFTALRDMDMTVDHEGDETEHHQDRTMTLDESDSTGPEFEEEDEEESILASMNLGKARRPEARPKQATKWAAMQSPFDKLKQEVRSQQQQQQQQQQQAARRKYSMDDSMDEDDSMIPPPLPAGMEGISFDTKSSSAFDPPTTPEELRQKPSRRLVTSSRVLDSFEDDDSPFAPQTARRIQTSKVPTRRADPILHQTADTNWRIQATPHKTPRKFATATVTPKHRVIPSFQDSSPMSSPPPPQITTVFSPVNTIKRFNIQPRQKPGTQSTYQAYKDPKTPITAKKRWETLDPKTMTAKDLLMDDEFDDDDEDDFKKLGFSPPVTMQFTLPPSKLMQTPAKKASKMLVNDIMRSAGFRAGFAGGDDTQTTAENTLGDSPSMFRERSPDFDFDD</sequence>
<evidence type="ECO:0000256" key="12">
    <source>
        <dbReference type="ARBA" id="ARBA00022838"/>
    </source>
</evidence>
<dbReference type="AlphaFoldDB" id="A0AAN8NQK0"/>
<feature type="region of interest" description="Disordered" evidence="17">
    <location>
        <begin position="102"/>
        <end position="132"/>
    </location>
</feature>
<dbReference type="EMBL" id="JAVHNR010000007">
    <property type="protein sequence ID" value="KAK6336742.1"/>
    <property type="molecule type" value="Genomic_DNA"/>
</dbReference>
<feature type="region of interest" description="Disordered" evidence="17">
    <location>
        <begin position="145"/>
        <end position="377"/>
    </location>
</feature>
<reference evidence="18 19" key="1">
    <citation type="submission" date="2019-10" db="EMBL/GenBank/DDBJ databases">
        <authorList>
            <person name="Palmer J.M."/>
        </authorList>
    </citation>
    <scope>NUCLEOTIDE SEQUENCE [LARGE SCALE GENOMIC DNA]</scope>
    <source>
        <strain evidence="18 19">TWF718</strain>
    </source>
</reference>
<dbReference type="Pfam" id="PF08655">
    <property type="entry name" value="DASH_Ask1"/>
    <property type="match status" value="1"/>
</dbReference>
<evidence type="ECO:0000256" key="15">
    <source>
        <dbReference type="ARBA" id="ARBA00023306"/>
    </source>
</evidence>
<gene>
    <name evidence="18" type="primary">ASK1</name>
    <name evidence="18" type="ORF">TWF718_009533</name>
</gene>
<evidence type="ECO:0000256" key="6">
    <source>
        <dbReference type="ARBA" id="ARBA00022454"/>
    </source>
</evidence>
<evidence type="ECO:0000256" key="10">
    <source>
        <dbReference type="ARBA" id="ARBA00022776"/>
    </source>
</evidence>
<dbReference type="InterPro" id="IPR013964">
    <property type="entry name" value="DASH_Ask1"/>
</dbReference>
<comment type="caution">
    <text evidence="18">The sequence shown here is derived from an EMBL/GenBank/DDBJ whole genome shotgun (WGS) entry which is preliminary data.</text>
</comment>
<dbReference type="Proteomes" id="UP001313282">
    <property type="component" value="Unassembled WGS sequence"/>
</dbReference>
<keyword evidence="16" id="KW-0137">Centromere</keyword>